<reference evidence="8" key="1">
    <citation type="journal article" date="2019" name="Int. J. Syst. Evol. Microbiol.">
        <title>The Global Catalogue of Microorganisms (GCM) 10K type strain sequencing project: providing services to taxonomists for standard genome sequencing and annotation.</title>
        <authorList>
            <consortium name="The Broad Institute Genomics Platform"/>
            <consortium name="The Broad Institute Genome Sequencing Center for Infectious Disease"/>
            <person name="Wu L."/>
            <person name="Ma J."/>
        </authorList>
    </citation>
    <scope>NUCLEOTIDE SEQUENCE [LARGE SCALE GENOMIC DNA]</scope>
    <source>
        <strain evidence="8">CGMCC 1.19029</strain>
    </source>
</reference>
<feature type="domain" description="Uracil-DNA glycosylase-like" evidence="6">
    <location>
        <begin position="58"/>
        <end position="227"/>
    </location>
</feature>
<evidence type="ECO:0000259" key="6">
    <source>
        <dbReference type="Pfam" id="PF03167"/>
    </source>
</evidence>
<keyword evidence="8" id="KW-1185">Reference proteome</keyword>
<name>A0ABV8RZ91_9BURK</name>
<dbReference type="PANTHER" id="PTHR13235:SF2">
    <property type="entry name" value="SINGLE-STRAND SELECTIVE MONOFUNCTIONAL URACIL DNA GLYCOSYLASE"/>
    <property type="match status" value="1"/>
</dbReference>
<dbReference type="InterPro" id="IPR036895">
    <property type="entry name" value="Uracil-DNA_glycosylase-like_sf"/>
</dbReference>
<dbReference type="RefSeq" id="WP_376812100.1">
    <property type="nucleotide sequence ID" value="NZ_JBHSDY010000003.1"/>
</dbReference>
<dbReference type="CDD" id="cd19374">
    <property type="entry name" value="UDG-F3_SMUG1-like"/>
    <property type="match status" value="1"/>
</dbReference>
<proteinExistence type="inferred from homology"/>
<dbReference type="InterPro" id="IPR005122">
    <property type="entry name" value="Uracil-DNA_glycosylase-like"/>
</dbReference>
<organism evidence="7 8">
    <name type="scientific">Castellaniella hirudinis</name>
    <dbReference type="NCBI Taxonomy" id="1144617"/>
    <lineage>
        <taxon>Bacteria</taxon>
        <taxon>Pseudomonadati</taxon>
        <taxon>Pseudomonadota</taxon>
        <taxon>Betaproteobacteria</taxon>
        <taxon>Burkholderiales</taxon>
        <taxon>Alcaligenaceae</taxon>
        <taxon>Castellaniella</taxon>
    </lineage>
</organism>
<gene>
    <name evidence="7" type="ORF">ACFO0J_05740</name>
</gene>
<dbReference type="SUPFAM" id="SSF52141">
    <property type="entry name" value="Uracil-DNA glycosylase-like"/>
    <property type="match status" value="1"/>
</dbReference>
<evidence type="ECO:0000313" key="7">
    <source>
        <dbReference type="EMBL" id="MFC4297541.1"/>
    </source>
</evidence>
<keyword evidence="4" id="KW-0238">DNA-binding</keyword>
<dbReference type="Pfam" id="PF03167">
    <property type="entry name" value="UDG"/>
    <property type="match status" value="1"/>
</dbReference>
<dbReference type="Proteomes" id="UP001595756">
    <property type="component" value="Unassembled WGS sequence"/>
</dbReference>
<evidence type="ECO:0000256" key="3">
    <source>
        <dbReference type="ARBA" id="ARBA00022801"/>
    </source>
</evidence>
<dbReference type="PANTHER" id="PTHR13235">
    <property type="entry name" value="SINGLE-STRAND SELECTIVE MONOFUNCTIONAL URACIL DNA GLYCOSYLASE"/>
    <property type="match status" value="1"/>
</dbReference>
<evidence type="ECO:0000256" key="5">
    <source>
        <dbReference type="ARBA" id="ARBA00023204"/>
    </source>
</evidence>
<comment type="caution">
    <text evidence="7">The sequence shown here is derived from an EMBL/GenBank/DDBJ whole genome shotgun (WGS) entry which is preliminary data.</text>
</comment>
<protein>
    <submittedName>
        <fullName evidence="7">Uracil-DNA glycosylase family protein</fullName>
    </submittedName>
</protein>
<evidence type="ECO:0000313" key="8">
    <source>
        <dbReference type="Proteomes" id="UP001595756"/>
    </source>
</evidence>
<comment type="similarity">
    <text evidence="1">Belongs to the uracil-DNA glycosylase (UDG) superfamily. SMUG1 family.</text>
</comment>
<keyword evidence="5" id="KW-0234">DNA repair</keyword>
<dbReference type="InterPro" id="IPR039134">
    <property type="entry name" value="SMUG1"/>
</dbReference>
<sequence length="246" mass="27590">MTAEHMIADFDPDLDNTSTAIARVLAGSLQVLAFPSASHVYNPLIYMWPAHREYLQRYGSRQGRILLVGMNPGPWGMAQTGVPFGEVSMARDWLKIEKPLGGPLPDQHDKYPIMGFACRRSEGSGDRFWNWAQRRFNDPARFFQDMFVWNYCPLLFLRNNRNLVPEQLHKAEREPLFGLCDAALNAVIHAIRPRVVVGIGRFAHGRAQAIVGDSVPTAYLLHPSPANPTANQGWADIADKTLAPWA</sequence>
<evidence type="ECO:0000256" key="4">
    <source>
        <dbReference type="ARBA" id="ARBA00023125"/>
    </source>
</evidence>
<dbReference type="EMBL" id="JBHSDY010000003">
    <property type="protein sequence ID" value="MFC4297541.1"/>
    <property type="molecule type" value="Genomic_DNA"/>
</dbReference>
<evidence type="ECO:0000256" key="1">
    <source>
        <dbReference type="ARBA" id="ARBA00007889"/>
    </source>
</evidence>
<accession>A0ABV8RZ91</accession>
<dbReference type="Gene3D" id="3.40.470.10">
    <property type="entry name" value="Uracil-DNA glycosylase-like domain"/>
    <property type="match status" value="1"/>
</dbReference>
<evidence type="ECO:0000256" key="2">
    <source>
        <dbReference type="ARBA" id="ARBA00022763"/>
    </source>
</evidence>
<keyword evidence="2" id="KW-0227">DNA damage</keyword>
<keyword evidence="3" id="KW-0378">Hydrolase</keyword>